<keyword evidence="5" id="KW-0472">Membrane</keyword>
<keyword evidence="3" id="KW-0812">Transmembrane</keyword>
<dbReference type="GO" id="GO:0016020">
    <property type="term" value="C:membrane"/>
    <property type="evidence" value="ECO:0007669"/>
    <property type="project" value="UniProtKB-SubCell"/>
</dbReference>
<proteinExistence type="inferred from homology"/>
<evidence type="ECO:0000256" key="2">
    <source>
        <dbReference type="ARBA" id="ARBA00009160"/>
    </source>
</evidence>
<evidence type="ECO:0000256" key="5">
    <source>
        <dbReference type="ARBA" id="ARBA00023136"/>
    </source>
</evidence>
<evidence type="ECO:0000256" key="1">
    <source>
        <dbReference type="ARBA" id="ARBA00004370"/>
    </source>
</evidence>
<protein>
    <submittedName>
        <fullName evidence="6">FUN14 family-domain-containing protein</fullName>
    </submittedName>
</protein>
<comment type="caution">
    <text evidence="6">The sequence shown here is derived from an EMBL/GenBank/DDBJ whole genome shotgun (WGS) entry which is preliminary data.</text>
</comment>
<evidence type="ECO:0000313" key="7">
    <source>
        <dbReference type="Proteomes" id="UP001201163"/>
    </source>
</evidence>
<comment type="similarity">
    <text evidence="2">Belongs to the FUN14 family.</text>
</comment>
<dbReference type="InterPro" id="IPR007014">
    <property type="entry name" value="FUN14"/>
</dbReference>
<dbReference type="Proteomes" id="UP001201163">
    <property type="component" value="Unassembled WGS sequence"/>
</dbReference>
<keyword evidence="7" id="KW-1185">Reference proteome</keyword>
<dbReference type="PANTHER" id="PTHR21346:SF10">
    <property type="entry name" value="TRANSMEMBRANE PROTEIN"/>
    <property type="match status" value="1"/>
</dbReference>
<dbReference type="AlphaFoldDB" id="A0AAD4LSS3"/>
<sequence length="213" mass="22931">MASLHTLAFSRRAVLGRTTFCRDATRAKRTLWKAPISPTLSGTSRPLSDTVAARRMGATVRWTGASLTVGTGLGLLSYANLPRLNCECKSGSSDPVGIPPPPESSVDKYGLTFGTVCGICAGVFVKRGAKLLAFFFGGIFVLLQSLSSASIVKVDWSRAAARFENLMYTTEANGVRRPPSVYSLWRWLVDFLTADFQPRASFIAGFALGVRIG</sequence>
<reference evidence="6" key="1">
    <citation type="submission" date="2022-01" db="EMBL/GenBank/DDBJ databases">
        <title>Comparative genomics reveals a dynamic genome evolution in the ectomycorrhizal milk-cap (Lactarius) mushrooms.</title>
        <authorList>
            <consortium name="DOE Joint Genome Institute"/>
            <person name="Lebreton A."/>
            <person name="Tang N."/>
            <person name="Kuo A."/>
            <person name="LaButti K."/>
            <person name="Drula E."/>
            <person name="Barry K."/>
            <person name="Clum A."/>
            <person name="Lipzen A."/>
            <person name="Mousain D."/>
            <person name="Ng V."/>
            <person name="Wang R."/>
            <person name="Wang X."/>
            <person name="Dai Y."/>
            <person name="Henrissat B."/>
            <person name="Grigoriev I.V."/>
            <person name="Guerin-Laguette A."/>
            <person name="Yu F."/>
            <person name="Martin F.M."/>
        </authorList>
    </citation>
    <scope>NUCLEOTIDE SEQUENCE</scope>
    <source>
        <strain evidence="6">QP</strain>
    </source>
</reference>
<evidence type="ECO:0000256" key="4">
    <source>
        <dbReference type="ARBA" id="ARBA00022989"/>
    </source>
</evidence>
<dbReference type="PANTHER" id="PTHR21346">
    <property type="entry name" value="FUN14 DOMAIN CONTAINING"/>
    <property type="match status" value="1"/>
</dbReference>
<name>A0AAD4LSS3_9AGAM</name>
<gene>
    <name evidence="6" type="ORF">EDB92DRAFT_1825409</name>
</gene>
<dbReference type="EMBL" id="JAKELL010000001">
    <property type="protein sequence ID" value="KAH9001222.1"/>
    <property type="molecule type" value="Genomic_DNA"/>
</dbReference>
<comment type="subcellular location">
    <subcellularLocation>
        <location evidence="1">Membrane</location>
    </subcellularLocation>
</comment>
<keyword evidence="4" id="KW-1133">Transmembrane helix</keyword>
<evidence type="ECO:0000256" key="3">
    <source>
        <dbReference type="ARBA" id="ARBA00022692"/>
    </source>
</evidence>
<accession>A0AAD4LSS3</accession>
<dbReference type="Pfam" id="PF04930">
    <property type="entry name" value="FUN14"/>
    <property type="match status" value="1"/>
</dbReference>
<organism evidence="6 7">
    <name type="scientific">Lactarius akahatsu</name>
    <dbReference type="NCBI Taxonomy" id="416441"/>
    <lineage>
        <taxon>Eukaryota</taxon>
        <taxon>Fungi</taxon>
        <taxon>Dikarya</taxon>
        <taxon>Basidiomycota</taxon>
        <taxon>Agaricomycotina</taxon>
        <taxon>Agaricomycetes</taxon>
        <taxon>Russulales</taxon>
        <taxon>Russulaceae</taxon>
        <taxon>Lactarius</taxon>
    </lineage>
</organism>
<evidence type="ECO:0000313" key="6">
    <source>
        <dbReference type="EMBL" id="KAH9001222.1"/>
    </source>
</evidence>